<comment type="catalytic activity">
    <reaction evidence="11">
        <text>a secondary alcohol + NAD(+) = a ketone + NADH + H(+)</text>
        <dbReference type="Rhea" id="RHEA:10740"/>
        <dbReference type="ChEBI" id="CHEBI:15378"/>
        <dbReference type="ChEBI" id="CHEBI:17087"/>
        <dbReference type="ChEBI" id="CHEBI:35681"/>
        <dbReference type="ChEBI" id="CHEBI:57540"/>
        <dbReference type="ChEBI" id="CHEBI:57945"/>
        <dbReference type="EC" id="1.1.1.1"/>
    </reaction>
</comment>
<keyword evidence="10" id="KW-0520">NAD</keyword>
<comment type="subunit">
    <text evidence="4">Homodimer.</text>
</comment>
<dbReference type="GO" id="GO:0005737">
    <property type="term" value="C:cytoplasm"/>
    <property type="evidence" value="ECO:0007669"/>
    <property type="project" value="UniProtKB-SubCell"/>
</dbReference>
<evidence type="ECO:0000256" key="7">
    <source>
        <dbReference type="ARBA" id="ARBA00022723"/>
    </source>
</evidence>
<keyword evidence="9" id="KW-0560">Oxidoreductase</keyword>
<keyword evidence="6" id="KW-0963">Cytoplasm</keyword>
<dbReference type="InterPro" id="IPR036291">
    <property type="entry name" value="NAD(P)-bd_dom_sf"/>
</dbReference>
<dbReference type="SUPFAM" id="SSF51735">
    <property type="entry name" value="NAD(P)-binding Rossmann-fold domains"/>
    <property type="match status" value="1"/>
</dbReference>
<evidence type="ECO:0000256" key="4">
    <source>
        <dbReference type="ARBA" id="ARBA00011738"/>
    </source>
</evidence>
<proteinExistence type="inferred from homology"/>
<evidence type="ECO:0000313" key="14">
    <source>
        <dbReference type="EMBL" id="KAL0910247.1"/>
    </source>
</evidence>
<comment type="similarity">
    <text evidence="3">Belongs to the zinc-containing alcohol dehydrogenase family.</text>
</comment>
<sequence length="256" mass="28190">MAERTSDQSLLLIGEENKLSAYCWADSSCPNLVPDLSALSFVSSYGDLAGSRDEHVVWIRRWLGPEFKPENDVFEGPPRQSSTPPSIDSSFEGFEDPLPTSPSLFVYDEPASLSAYDEPVYDMYDDDLFDGVLGVDTPVNSNDKPIQDIIVAKNNGGIDQSVECIGNVDAMISAFEFVHYGGGVLVGVPSKDAKFLKKSLNLGNEKTLKETHMVLDAFTITSIPSAYATLERLKISRQIDTGWTYHNRFSQPNPPP</sequence>
<reference evidence="14 15" key="1">
    <citation type="journal article" date="2024" name="Plant Biotechnol. J.">
        <title>Dendrobium thyrsiflorum genome and its molecular insights into genes involved in important horticultural traits.</title>
        <authorList>
            <person name="Chen B."/>
            <person name="Wang J.Y."/>
            <person name="Zheng P.J."/>
            <person name="Li K.L."/>
            <person name="Liang Y.M."/>
            <person name="Chen X.F."/>
            <person name="Zhang C."/>
            <person name="Zhao X."/>
            <person name="He X."/>
            <person name="Zhang G.Q."/>
            <person name="Liu Z.J."/>
            <person name="Xu Q."/>
        </authorList>
    </citation>
    <scope>NUCLEOTIDE SEQUENCE [LARGE SCALE GENOMIC DNA]</scope>
    <source>
        <strain evidence="14">GZMU011</strain>
    </source>
</reference>
<name>A0ABD0UBU8_DENTH</name>
<evidence type="ECO:0000256" key="8">
    <source>
        <dbReference type="ARBA" id="ARBA00022833"/>
    </source>
</evidence>
<evidence type="ECO:0000256" key="13">
    <source>
        <dbReference type="SAM" id="MobiDB-lite"/>
    </source>
</evidence>
<organism evidence="14 15">
    <name type="scientific">Dendrobium thyrsiflorum</name>
    <name type="common">Pinecone-like raceme dendrobium</name>
    <name type="synonym">Orchid</name>
    <dbReference type="NCBI Taxonomy" id="117978"/>
    <lineage>
        <taxon>Eukaryota</taxon>
        <taxon>Viridiplantae</taxon>
        <taxon>Streptophyta</taxon>
        <taxon>Embryophyta</taxon>
        <taxon>Tracheophyta</taxon>
        <taxon>Spermatophyta</taxon>
        <taxon>Magnoliopsida</taxon>
        <taxon>Liliopsida</taxon>
        <taxon>Asparagales</taxon>
        <taxon>Orchidaceae</taxon>
        <taxon>Epidendroideae</taxon>
        <taxon>Malaxideae</taxon>
        <taxon>Dendrobiinae</taxon>
        <taxon>Dendrobium</taxon>
    </lineage>
</organism>
<protein>
    <recommendedName>
        <fullName evidence="5">alcohol dehydrogenase</fullName>
        <ecNumber evidence="5">1.1.1.1</ecNumber>
    </recommendedName>
</protein>
<gene>
    <name evidence="14" type="ORF">M5K25_021208</name>
</gene>
<keyword evidence="8" id="KW-0862">Zinc</keyword>
<comment type="subcellular location">
    <subcellularLocation>
        <location evidence="2">Cytoplasm</location>
    </subcellularLocation>
</comment>
<keyword evidence="15" id="KW-1185">Reference proteome</keyword>
<dbReference type="Gene3D" id="3.40.50.720">
    <property type="entry name" value="NAD(P)-binding Rossmann-like Domain"/>
    <property type="match status" value="1"/>
</dbReference>
<dbReference type="GO" id="GO:0046872">
    <property type="term" value="F:metal ion binding"/>
    <property type="evidence" value="ECO:0007669"/>
    <property type="project" value="UniProtKB-KW"/>
</dbReference>
<feature type="compositionally biased region" description="Polar residues" evidence="13">
    <location>
        <begin position="79"/>
        <end position="89"/>
    </location>
</feature>
<comment type="caution">
    <text evidence="14">The sequence shown here is derived from an EMBL/GenBank/DDBJ whole genome shotgun (WGS) entry which is preliminary data.</text>
</comment>
<evidence type="ECO:0000256" key="1">
    <source>
        <dbReference type="ARBA" id="ARBA00001947"/>
    </source>
</evidence>
<evidence type="ECO:0000256" key="11">
    <source>
        <dbReference type="ARBA" id="ARBA00049164"/>
    </source>
</evidence>
<dbReference type="GO" id="GO:0004022">
    <property type="term" value="F:alcohol dehydrogenase (NAD+) activity"/>
    <property type="evidence" value="ECO:0007669"/>
    <property type="project" value="UniProtKB-EC"/>
</dbReference>
<evidence type="ECO:0000313" key="15">
    <source>
        <dbReference type="Proteomes" id="UP001552299"/>
    </source>
</evidence>
<dbReference type="EC" id="1.1.1.1" evidence="5"/>
<dbReference type="Proteomes" id="UP001552299">
    <property type="component" value="Unassembled WGS sequence"/>
</dbReference>
<evidence type="ECO:0000256" key="12">
    <source>
        <dbReference type="ARBA" id="ARBA00049243"/>
    </source>
</evidence>
<keyword evidence="7" id="KW-0479">Metal-binding</keyword>
<feature type="region of interest" description="Disordered" evidence="13">
    <location>
        <begin position="70"/>
        <end position="90"/>
    </location>
</feature>
<comment type="cofactor">
    <cofactor evidence="1">
        <name>Zn(2+)</name>
        <dbReference type="ChEBI" id="CHEBI:29105"/>
    </cofactor>
</comment>
<evidence type="ECO:0000256" key="9">
    <source>
        <dbReference type="ARBA" id="ARBA00023002"/>
    </source>
</evidence>
<dbReference type="AlphaFoldDB" id="A0ABD0UBU8"/>
<evidence type="ECO:0000256" key="3">
    <source>
        <dbReference type="ARBA" id="ARBA00008072"/>
    </source>
</evidence>
<dbReference type="PANTHER" id="PTHR43880">
    <property type="entry name" value="ALCOHOL DEHYDROGENASE"/>
    <property type="match status" value="1"/>
</dbReference>
<comment type="catalytic activity">
    <reaction evidence="12">
        <text>a primary alcohol + NAD(+) = an aldehyde + NADH + H(+)</text>
        <dbReference type="Rhea" id="RHEA:10736"/>
        <dbReference type="ChEBI" id="CHEBI:15378"/>
        <dbReference type="ChEBI" id="CHEBI:15734"/>
        <dbReference type="ChEBI" id="CHEBI:17478"/>
        <dbReference type="ChEBI" id="CHEBI:57540"/>
        <dbReference type="ChEBI" id="CHEBI:57945"/>
        <dbReference type="EC" id="1.1.1.1"/>
    </reaction>
</comment>
<evidence type="ECO:0000256" key="6">
    <source>
        <dbReference type="ARBA" id="ARBA00022490"/>
    </source>
</evidence>
<evidence type="ECO:0000256" key="5">
    <source>
        <dbReference type="ARBA" id="ARBA00013190"/>
    </source>
</evidence>
<dbReference type="EMBL" id="JANQDX010000016">
    <property type="protein sequence ID" value="KAL0910247.1"/>
    <property type="molecule type" value="Genomic_DNA"/>
</dbReference>
<evidence type="ECO:0000256" key="2">
    <source>
        <dbReference type="ARBA" id="ARBA00004496"/>
    </source>
</evidence>
<evidence type="ECO:0000256" key="10">
    <source>
        <dbReference type="ARBA" id="ARBA00023027"/>
    </source>
</evidence>
<dbReference type="PANTHER" id="PTHR43880:SF9">
    <property type="entry name" value="ALCOHOL DEHYDROGENASE 1"/>
    <property type="match status" value="1"/>
</dbReference>
<accession>A0ABD0UBU8</accession>